<dbReference type="UniPathway" id="UPA00238"/>
<dbReference type="RefSeq" id="WP_176717634.1">
    <property type="nucleotide sequence ID" value="NZ_CBCPJR010000003.1"/>
</dbReference>
<evidence type="ECO:0000256" key="5">
    <source>
        <dbReference type="ARBA" id="ARBA00022801"/>
    </source>
</evidence>
<dbReference type="AlphaFoldDB" id="A0A2X0QWW1"/>
<dbReference type="GO" id="GO:0005985">
    <property type="term" value="P:sucrose metabolic process"/>
    <property type="evidence" value="ECO:0007669"/>
    <property type="project" value="UniProtKB-UniPathway"/>
</dbReference>
<dbReference type="Pfam" id="PF00251">
    <property type="entry name" value="Glyco_hydro_32N"/>
    <property type="match status" value="1"/>
</dbReference>
<comment type="function">
    <text evidence="9">Enables the bacterium to metabolize sucrose as a sole carbon source.</text>
</comment>
<evidence type="ECO:0000313" key="12">
    <source>
        <dbReference type="EMBL" id="SPP25644.1"/>
    </source>
</evidence>
<comment type="subcellular location">
    <subcellularLocation>
        <location evidence="9">Cytoplasm</location>
    </subcellularLocation>
</comment>
<comment type="pathway">
    <text evidence="1 9">Glycan biosynthesis; sucrose metabolism.</text>
</comment>
<dbReference type="InterPro" id="IPR018053">
    <property type="entry name" value="Glyco_hydro_32_AS"/>
</dbReference>
<dbReference type="Proteomes" id="UP000270190">
    <property type="component" value="Unassembled WGS sequence"/>
</dbReference>
<accession>A0A2X0QWW1</accession>
<dbReference type="SUPFAM" id="SSF75005">
    <property type="entry name" value="Arabinanase/levansucrase/invertase"/>
    <property type="match status" value="1"/>
</dbReference>
<organism evidence="12 13">
    <name type="scientific">Brochothrix thermosphacta</name>
    <name type="common">Microbacterium thermosphactum</name>
    <dbReference type="NCBI Taxonomy" id="2756"/>
    <lineage>
        <taxon>Bacteria</taxon>
        <taxon>Bacillati</taxon>
        <taxon>Bacillota</taxon>
        <taxon>Bacilli</taxon>
        <taxon>Bacillales</taxon>
        <taxon>Listeriaceae</taxon>
        <taxon>Brochothrix</taxon>
    </lineage>
</organism>
<reference evidence="13" key="1">
    <citation type="submission" date="2018-04" db="EMBL/GenBank/DDBJ databases">
        <authorList>
            <person name="Illikoud N."/>
        </authorList>
    </citation>
    <scope>NUCLEOTIDE SEQUENCE [LARGE SCALE GENOMIC DNA]</scope>
</reference>
<evidence type="ECO:0000256" key="1">
    <source>
        <dbReference type="ARBA" id="ARBA00004914"/>
    </source>
</evidence>
<dbReference type="GO" id="GO:0004564">
    <property type="term" value="F:beta-fructofuranosidase activity"/>
    <property type="evidence" value="ECO:0007669"/>
    <property type="project" value="UniProtKB-EC"/>
</dbReference>
<dbReference type="EMBL" id="OUNC01000001">
    <property type="protein sequence ID" value="SPP25644.1"/>
    <property type="molecule type" value="Genomic_DNA"/>
</dbReference>
<dbReference type="PROSITE" id="PS00609">
    <property type="entry name" value="GLYCOSYL_HYDROL_F32"/>
    <property type="match status" value="1"/>
</dbReference>
<dbReference type="SUPFAM" id="SSF49899">
    <property type="entry name" value="Concanavalin A-like lectins/glucanases"/>
    <property type="match status" value="1"/>
</dbReference>
<dbReference type="GeneID" id="66536901"/>
<dbReference type="EC" id="3.2.1.26" evidence="3 8"/>
<dbReference type="InterPro" id="IPR013189">
    <property type="entry name" value="Glyco_hydro_32_C"/>
</dbReference>
<dbReference type="SMART" id="SM00640">
    <property type="entry name" value="Glyco_32"/>
    <property type="match status" value="1"/>
</dbReference>
<evidence type="ECO:0000313" key="13">
    <source>
        <dbReference type="Proteomes" id="UP000270190"/>
    </source>
</evidence>
<comment type="similarity">
    <text evidence="2 8">Belongs to the glycosyl hydrolase 32 family.</text>
</comment>
<dbReference type="GO" id="GO:0005737">
    <property type="term" value="C:cytoplasm"/>
    <property type="evidence" value="ECO:0007669"/>
    <property type="project" value="UniProtKB-SubCell"/>
</dbReference>
<evidence type="ECO:0000256" key="2">
    <source>
        <dbReference type="ARBA" id="ARBA00009902"/>
    </source>
</evidence>
<dbReference type="Gene3D" id="2.115.10.20">
    <property type="entry name" value="Glycosyl hydrolase domain, family 43"/>
    <property type="match status" value="1"/>
</dbReference>
<dbReference type="PANTHER" id="PTHR43101:SF1">
    <property type="entry name" value="BETA-FRUCTOSIDASE"/>
    <property type="match status" value="1"/>
</dbReference>
<dbReference type="NCBIfam" id="TIGR01322">
    <property type="entry name" value="scrB_fam"/>
    <property type="match status" value="1"/>
</dbReference>
<dbReference type="InterPro" id="IPR013320">
    <property type="entry name" value="ConA-like_dom_sf"/>
</dbReference>
<feature type="domain" description="Glycosyl hydrolase family 32 N-terminal" evidence="10">
    <location>
        <begin position="42"/>
        <end position="345"/>
    </location>
</feature>
<dbReference type="InterPro" id="IPR013148">
    <property type="entry name" value="Glyco_hydro_32_N"/>
</dbReference>
<dbReference type="InterPro" id="IPR051214">
    <property type="entry name" value="GH32_Enzymes"/>
</dbReference>
<evidence type="ECO:0000256" key="7">
    <source>
        <dbReference type="ARBA" id="ARBA00033367"/>
    </source>
</evidence>
<dbReference type="InterPro" id="IPR006232">
    <property type="entry name" value="Suc6P_hydrolase"/>
</dbReference>
<evidence type="ECO:0000256" key="8">
    <source>
        <dbReference type="RuleBase" id="RU362110"/>
    </source>
</evidence>
<keyword evidence="9" id="KW-0119">Carbohydrate metabolism</keyword>
<dbReference type="PANTHER" id="PTHR43101">
    <property type="entry name" value="BETA-FRUCTOSIDASE"/>
    <property type="match status" value="1"/>
</dbReference>
<name>A0A2X0QWW1_BROTH</name>
<evidence type="ECO:0000256" key="9">
    <source>
        <dbReference type="RuleBase" id="RU365015"/>
    </source>
</evidence>
<evidence type="ECO:0000256" key="3">
    <source>
        <dbReference type="ARBA" id="ARBA00012758"/>
    </source>
</evidence>
<keyword evidence="9" id="KW-0963">Cytoplasm</keyword>
<keyword evidence="5 8" id="KW-0378">Hydrolase</keyword>
<gene>
    <name evidence="12" type="primary">scrB</name>
    <name evidence="12" type="ORF">BTBSAS_10091</name>
</gene>
<dbReference type="InterPro" id="IPR001362">
    <property type="entry name" value="Glyco_hydro_32"/>
</dbReference>
<evidence type="ECO:0000256" key="4">
    <source>
        <dbReference type="ARBA" id="ARBA00019623"/>
    </source>
</evidence>
<dbReference type="Gene3D" id="2.60.120.560">
    <property type="entry name" value="Exo-inulinase, domain 1"/>
    <property type="match status" value="1"/>
</dbReference>
<evidence type="ECO:0000259" key="10">
    <source>
        <dbReference type="Pfam" id="PF00251"/>
    </source>
</evidence>
<proteinExistence type="inferred from homology"/>
<protein>
    <recommendedName>
        <fullName evidence="4 8">Sucrose-6-phosphate hydrolase</fullName>
        <ecNumber evidence="3 8">3.2.1.26</ecNumber>
    </recommendedName>
    <alternativeName>
        <fullName evidence="7 9">Invertase</fullName>
    </alternativeName>
</protein>
<comment type="catalytic activity">
    <reaction evidence="8">
        <text>Hydrolysis of terminal non-reducing beta-D-fructofuranoside residues in beta-D-fructofuranosides.</text>
        <dbReference type="EC" id="3.2.1.26"/>
    </reaction>
</comment>
<keyword evidence="6 8" id="KW-0326">Glycosidase</keyword>
<feature type="domain" description="Glycosyl hydrolase family 32 C-terminal" evidence="11">
    <location>
        <begin position="355"/>
        <end position="480"/>
    </location>
</feature>
<evidence type="ECO:0000259" key="11">
    <source>
        <dbReference type="Pfam" id="PF08244"/>
    </source>
</evidence>
<dbReference type="InterPro" id="IPR023296">
    <property type="entry name" value="Glyco_hydro_beta-prop_sf"/>
</dbReference>
<dbReference type="Pfam" id="PF08244">
    <property type="entry name" value="Glyco_hydro_32C"/>
    <property type="match status" value="1"/>
</dbReference>
<dbReference type="CDD" id="cd18623">
    <property type="entry name" value="GH32_ScrB-like"/>
    <property type="match status" value="1"/>
</dbReference>
<evidence type="ECO:0000256" key="6">
    <source>
        <dbReference type="ARBA" id="ARBA00023295"/>
    </source>
</evidence>
<sequence length="490" mass="55540">MEKIITEWTSELRYLPYEKWNATYKENLKKTVAQSKWRLAYHIQPETGLLNDPNGFSYFNGKWQLFYQSFPFGGAHGLKSWAHLTSTDLVHWEYEGLALKPDTPFDSHGVYSGSALPIDDQLFLFYTGNVRDKDWTRHAYQNGAWMDTNGTVTKIAQPLFPEDPHYTDDFRDPMIFPYNNGFAMVIGAKNLEGEGKILTYFSADKDVKNFKQLGELTFTTKPLGYMVECPNLVFIDNKPLLLFCPQGLDKNIKEYDNIFPNMYVVADEFDIANNELINPSSLANLDEGFDVYATQAFNAPDGRALAVSWIGLPDITYPTDTEGWSNCLSLVKELTLKNGELFQYPVSETLNLRQKQTKLTAGTTNIKSTAYELAVEVPAGEVSTLTLFANEKNSRGLLLTIDANHGKITLDRSNVGIPFAEAFGHVRTAEVSKEKNITVNIFADTSVIEIYINQGERTLTGRFFPDTDQTYLHLKNIKTASFYHLERTNN</sequence>